<keyword evidence="1" id="KW-0436">Ligase</keyword>
<dbReference type="InterPro" id="IPR004101">
    <property type="entry name" value="Mur_ligase_C"/>
</dbReference>
<dbReference type="Pfam" id="PF08245">
    <property type="entry name" value="Mur_ligase_M"/>
    <property type="match status" value="1"/>
</dbReference>
<evidence type="ECO:0000313" key="6">
    <source>
        <dbReference type="EMBL" id="MBE6502028.1"/>
    </source>
</evidence>
<dbReference type="Gene3D" id="3.90.190.20">
    <property type="entry name" value="Mur ligase, C-terminal domain"/>
    <property type="match status" value="1"/>
</dbReference>
<dbReference type="InterPro" id="IPR013221">
    <property type="entry name" value="Mur_ligase_cen"/>
</dbReference>
<feature type="domain" description="Mur ligase C-terminal" evidence="4">
    <location>
        <begin position="352"/>
        <end position="485"/>
    </location>
</feature>
<evidence type="ECO:0000259" key="5">
    <source>
        <dbReference type="Pfam" id="PF08245"/>
    </source>
</evidence>
<proteinExistence type="predicted"/>
<dbReference type="GO" id="GO:0005524">
    <property type="term" value="F:ATP binding"/>
    <property type="evidence" value="ECO:0007669"/>
    <property type="project" value="UniProtKB-KW"/>
</dbReference>
<organism evidence="6 7">
    <name type="scientific">Methanobrevibacter thaueri</name>
    <dbReference type="NCBI Taxonomy" id="190975"/>
    <lineage>
        <taxon>Archaea</taxon>
        <taxon>Methanobacteriati</taxon>
        <taxon>Methanobacteriota</taxon>
        <taxon>Methanomada group</taxon>
        <taxon>Methanobacteria</taxon>
        <taxon>Methanobacteriales</taxon>
        <taxon>Methanobacteriaceae</taxon>
        <taxon>Methanobrevibacter</taxon>
    </lineage>
</organism>
<dbReference type="EMBL" id="SUTK01000025">
    <property type="protein sequence ID" value="MBE6502028.1"/>
    <property type="molecule type" value="Genomic_DNA"/>
</dbReference>
<protein>
    <submittedName>
        <fullName evidence="6">UDP-N-acetylmuramyl peptide synthase</fullName>
    </submittedName>
</protein>
<dbReference type="InterPro" id="IPR036615">
    <property type="entry name" value="Mur_ligase_C_dom_sf"/>
</dbReference>
<dbReference type="InterPro" id="IPR018109">
    <property type="entry name" value="Folylpolyglutamate_synth_CS"/>
</dbReference>
<evidence type="ECO:0000256" key="2">
    <source>
        <dbReference type="ARBA" id="ARBA00022741"/>
    </source>
</evidence>
<dbReference type="SUPFAM" id="SSF53244">
    <property type="entry name" value="MurD-like peptide ligases, peptide-binding domain"/>
    <property type="match status" value="1"/>
</dbReference>
<dbReference type="GO" id="GO:0004326">
    <property type="term" value="F:tetrahydrofolylpolyglutamate synthase activity"/>
    <property type="evidence" value="ECO:0007669"/>
    <property type="project" value="InterPro"/>
</dbReference>
<dbReference type="AlphaFoldDB" id="A0A8T3VH88"/>
<evidence type="ECO:0000259" key="4">
    <source>
        <dbReference type="Pfam" id="PF02875"/>
    </source>
</evidence>
<feature type="domain" description="Mur ligase central" evidence="5">
    <location>
        <begin position="136"/>
        <end position="329"/>
    </location>
</feature>
<reference evidence="6" key="1">
    <citation type="submission" date="2019-04" db="EMBL/GenBank/DDBJ databases">
        <title>Evolution of Biomass-Degrading Anaerobic Consortia Revealed by Metagenomics.</title>
        <authorList>
            <person name="Peng X."/>
        </authorList>
    </citation>
    <scope>NUCLEOTIDE SEQUENCE</scope>
    <source>
        <strain evidence="6">SIG18</strain>
    </source>
</reference>
<sequence length="499" mass="55237">MIIIDDLEAASVYALRFSKPDKLENICDLVSAVEGRIVGNDEFFSIDGFTGRFTFLNDAHTGDVVIRHWINATGIEMAFNKNIACLITQTPKEGAIEAANRLNFPLIITDKIELANAYALSHTIKNESPLSKNIVITGTNGKSTTSHLIYHILNHAGFHALTNTDSESEFNTLIDPMVSKLISDEVRENGHIDYLVIEVSEVQGWLGKLMENHAALMSKAVEPTVGVITNIAMDHIGLVNSIDDVYNEIKAVPEAIGNGITVLNYDDELVRSLDAKNPFFTSMSKLDKDNAVYLDGDAIFYKGEPILAVDELPFSGNHFIQNILSAIGACISLKIDIDKIVEGVKTYKALNRRFAKLNDEPLIYDDFAHNPDGIKATISETLKLLPENQKLHVACAIRGSRGVEINQLNVDALVESMNDDIELYLSSSNDVVNELNFVEDDEREVFFNTLNENNVEYTHFDNLKDCLAEVYKNADKNDIILLIGAQGMDPAESLLSDII</sequence>
<evidence type="ECO:0000256" key="3">
    <source>
        <dbReference type="ARBA" id="ARBA00022840"/>
    </source>
</evidence>
<evidence type="ECO:0000313" key="7">
    <source>
        <dbReference type="Proteomes" id="UP000783037"/>
    </source>
</evidence>
<keyword evidence="2" id="KW-0547">Nucleotide-binding</keyword>
<keyword evidence="3" id="KW-0067">ATP-binding</keyword>
<dbReference type="PROSITE" id="PS01011">
    <property type="entry name" value="FOLYLPOLYGLU_SYNT_1"/>
    <property type="match status" value="1"/>
</dbReference>
<dbReference type="Pfam" id="PF02875">
    <property type="entry name" value="Mur_ligase_C"/>
    <property type="match status" value="1"/>
</dbReference>
<dbReference type="Proteomes" id="UP000783037">
    <property type="component" value="Unassembled WGS sequence"/>
</dbReference>
<dbReference type="PANTHER" id="PTHR43445:SF3">
    <property type="entry name" value="UDP-N-ACETYLMURAMATE--L-ALANINE LIGASE"/>
    <property type="match status" value="1"/>
</dbReference>
<comment type="caution">
    <text evidence="6">The sequence shown here is derived from an EMBL/GenBank/DDBJ whole genome shotgun (WGS) entry which is preliminary data.</text>
</comment>
<dbReference type="SUPFAM" id="SSF53623">
    <property type="entry name" value="MurD-like peptide ligases, catalytic domain"/>
    <property type="match status" value="1"/>
</dbReference>
<dbReference type="Gene3D" id="3.40.1190.10">
    <property type="entry name" value="Mur-like, catalytic domain"/>
    <property type="match status" value="1"/>
</dbReference>
<gene>
    <name evidence="6" type="ORF">E7Z79_06250</name>
</gene>
<dbReference type="InterPro" id="IPR050061">
    <property type="entry name" value="MurCDEF_pg_biosynth"/>
</dbReference>
<dbReference type="PANTHER" id="PTHR43445">
    <property type="entry name" value="UDP-N-ACETYLMURAMATE--L-ALANINE LIGASE-RELATED"/>
    <property type="match status" value="1"/>
</dbReference>
<name>A0A8T3VH88_9EURY</name>
<dbReference type="InterPro" id="IPR036565">
    <property type="entry name" value="Mur-like_cat_sf"/>
</dbReference>
<evidence type="ECO:0000256" key="1">
    <source>
        <dbReference type="ARBA" id="ARBA00022598"/>
    </source>
</evidence>
<accession>A0A8T3VH88</accession>